<keyword evidence="2" id="KW-1185">Reference proteome</keyword>
<dbReference type="EMBL" id="SRLO01000475">
    <property type="protein sequence ID" value="TNN54756.1"/>
    <property type="molecule type" value="Genomic_DNA"/>
</dbReference>
<sequence length="61" mass="7222">MDSQFTLCPYNLSHSRADRSIPQTTRSFNSFFPAKISDEQRERHIPRHIKFESQQLASQRV</sequence>
<gene>
    <name evidence="1" type="ORF">EYF80_035039</name>
</gene>
<comment type="caution">
    <text evidence="1">The sequence shown here is derived from an EMBL/GenBank/DDBJ whole genome shotgun (WGS) entry which is preliminary data.</text>
</comment>
<protein>
    <submittedName>
        <fullName evidence="1">Uncharacterized protein</fullName>
    </submittedName>
</protein>
<proteinExistence type="predicted"/>
<evidence type="ECO:0000313" key="1">
    <source>
        <dbReference type="EMBL" id="TNN54756.1"/>
    </source>
</evidence>
<name>A0A4Z2GML1_9TELE</name>
<evidence type="ECO:0000313" key="2">
    <source>
        <dbReference type="Proteomes" id="UP000314294"/>
    </source>
</evidence>
<reference evidence="1 2" key="1">
    <citation type="submission" date="2019-03" db="EMBL/GenBank/DDBJ databases">
        <title>First draft genome of Liparis tanakae, snailfish: a comprehensive survey of snailfish specific genes.</title>
        <authorList>
            <person name="Kim W."/>
            <person name="Song I."/>
            <person name="Jeong J.-H."/>
            <person name="Kim D."/>
            <person name="Kim S."/>
            <person name="Ryu S."/>
            <person name="Song J.Y."/>
            <person name="Lee S.K."/>
        </authorList>
    </citation>
    <scope>NUCLEOTIDE SEQUENCE [LARGE SCALE GENOMIC DNA]</scope>
    <source>
        <tissue evidence="1">Muscle</tissue>
    </source>
</reference>
<dbReference type="Proteomes" id="UP000314294">
    <property type="component" value="Unassembled WGS sequence"/>
</dbReference>
<organism evidence="1 2">
    <name type="scientific">Liparis tanakae</name>
    <name type="common">Tanaka's snailfish</name>
    <dbReference type="NCBI Taxonomy" id="230148"/>
    <lineage>
        <taxon>Eukaryota</taxon>
        <taxon>Metazoa</taxon>
        <taxon>Chordata</taxon>
        <taxon>Craniata</taxon>
        <taxon>Vertebrata</taxon>
        <taxon>Euteleostomi</taxon>
        <taxon>Actinopterygii</taxon>
        <taxon>Neopterygii</taxon>
        <taxon>Teleostei</taxon>
        <taxon>Neoteleostei</taxon>
        <taxon>Acanthomorphata</taxon>
        <taxon>Eupercaria</taxon>
        <taxon>Perciformes</taxon>
        <taxon>Cottioidei</taxon>
        <taxon>Cottales</taxon>
        <taxon>Liparidae</taxon>
        <taxon>Liparis</taxon>
    </lineage>
</organism>
<dbReference type="AlphaFoldDB" id="A0A4Z2GML1"/>
<accession>A0A4Z2GML1</accession>